<reference evidence="2 3" key="1">
    <citation type="submission" date="2016-11" db="EMBL/GenBank/DDBJ databases">
        <title>Whole genomes of Flavobacteriaceae.</title>
        <authorList>
            <person name="Stine C."/>
            <person name="Li C."/>
            <person name="Tadesse D."/>
        </authorList>
    </citation>
    <scope>NUCLEOTIDE SEQUENCE [LARGE SCALE GENOMIC DNA]</scope>
    <source>
        <strain evidence="2 3">DSM 24704</strain>
    </source>
</reference>
<keyword evidence="1" id="KW-1133">Transmembrane helix</keyword>
<protein>
    <submittedName>
        <fullName evidence="2">Uncharacterized protein</fullName>
    </submittedName>
</protein>
<dbReference type="RefSeq" id="WP_089478593.1">
    <property type="nucleotide sequence ID" value="NZ_MUGS01000006.1"/>
</dbReference>
<keyword evidence="1" id="KW-0812">Transmembrane</keyword>
<proteinExistence type="predicted"/>
<keyword evidence="1" id="KW-0472">Membrane</keyword>
<dbReference type="EMBL" id="MUGS01000006">
    <property type="protein sequence ID" value="OXG08287.1"/>
    <property type="molecule type" value="Genomic_DNA"/>
</dbReference>
<evidence type="ECO:0000313" key="3">
    <source>
        <dbReference type="Proteomes" id="UP000214684"/>
    </source>
</evidence>
<dbReference type="OrthoDB" id="1363165at2"/>
<evidence type="ECO:0000313" key="2">
    <source>
        <dbReference type="EMBL" id="OXG08287.1"/>
    </source>
</evidence>
<keyword evidence="3" id="KW-1185">Reference proteome</keyword>
<dbReference type="Proteomes" id="UP000214684">
    <property type="component" value="Unassembled WGS sequence"/>
</dbReference>
<name>A0A227PEI2_9FLAO</name>
<feature type="transmembrane region" description="Helical" evidence="1">
    <location>
        <begin position="5"/>
        <end position="22"/>
    </location>
</feature>
<comment type="caution">
    <text evidence="2">The sequence shown here is derived from an EMBL/GenBank/DDBJ whole genome shotgun (WGS) entry which is preliminary data.</text>
</comment>
<gene>
    <name evidence="2" type="ORF">B0A64_05860</name>
</gene>
<evidence type="ECO:0000256" key="1">
    <source>
        <dbReference type="SAM" id="Phobius"/>
    </source>
</evidence>
<organism evidence="2 3">
    <name type="scientific">Flavobacterium araucananum</name>
    <dbReference type="NCBI Taxonomy" id="946678"/>
    <lineage>
        <taxon>Bacteria</taxon>
        <taxon>Pseudomonadati</taxon>
        <taxon>Bacteroidota</taxon>
        <taxon>Flavobacteriia</taxon>
        <taxon>Flavobacteriales</taxon>
        <taxon>Flavobacteriaceae</taxon>
        <taxon>Flavobacterium</taxon>
    </lineage>
</organism>
<accession>A0A227PEI2</accession>
<dbReference type="AlphaFoldDB" id="A0A227PEI2"/>
<sequence>MKKYIYIALVSMVLLFSAYYYWQNRYVKLCPVVVNEDVGLVFFSETFHNQLFKFAAPNEVPKYYYKNIKYVLDRSGQEYIVKDGDIYIKYKYMHDMELIWNYTTRTTNPTWFNLKREMDSINGDTEKQKELDSIIKNLR</sequence>